<name>A0A4U5N6R7_STECR</name>
<dbReference type="Proteomes" id="UP000298663">
    <property type="component" value="Unassembled WGS sequence"/>
</dbReference>
<organism evidence="2 3">
    <name type="scientific">Steinernema carpocapsae</name>
    <name type="common">Entomopathogenic nematode</name>
    <dbReference type="NCBI Taxonomy" id="34508"/>
    <lineage>
        <taxon>Eukaryota</taxon>
        <taxon>Metazoa</taxon>
        <taxon>Ecdysozoa</taxon>
        <taxon>Nematoda</taxon>
        <taxon>Chromadorea</taxon>
        <taxon>Rhabditida</taxon>
        <taxon>Tylenchina</taxon>
        <taxon>Panagrolaimomorpha</taxon>
        <taxon>Strongyloidoidea</taxon>
        <taxon>Steinernematidae</taxon>
        <taxon>Steinernema</taxon>
    </lineage>
</organism>
<dbReference type="OrthoDB" id="549243at2759"/>
<dbReference type="SUPFAM" id="SSF81383">
    <property type="entry name" value="F-box domain"/>
    <property type="match status" value="1"/>
</dbReference>
<protein>
    <recommendedName>
        <fullName evidence="1">F-box domain-containing protein</fullName>
    </recommendedName>
</protein>
<dbReference type="CDD" id="cd09917">
    <property type="entry name" value="F-box_SF"/>
    <property type="match status" value="1"/>
</dbReference>
<dbReference type="InterPro" id="IPR036047">
    <property type="entry name" value="F-box-like_dom_sf"/>
</dbReference>
<reference evidence="2 3" key="2">
    <citation type="journal article" date="2019" name="G3 (Bethesda)">
        <title>Hybrid Assembly of the Genome of the Entomopathogenic Nematode Steinernema carpocapsae Identifies the X-Chromosome.</title>
        <authorList>
            <person name="Serra L."/>
            <person name="Macchietto M."/>
            <person name="Macias-Munoz A."/>
            <person name="McGill C.J."/>
            <person name="Rodriguez I.M."/>
            <person name="Rodriguez B."/>
            <person name="Murad R."/>
            <person name="Mortazavi A."/>
        </authorList>
    </citation>
    <scope>NUCLEOTIDE SEQUENCE [LARGE SCALE GENOMIC DNA]</scope>
    <source>
        <strain evidence="2 3">ALL</strain>
    </source>
</reference>
<evidence type="ECO:0000313" key="2">
    <source>
        <dbReference type="EMBL" id="TKR78032.1"/>
    </source>
</evidence>
<dbReference type="Gene3D" id="3.80.10.10">
    <property type="entry name" value="Ribonuclease Inhibitor"/>
    <property type="match status" value="1"/>
</dbReference>
<dbReference type="SUPFAM" id="SSF52047">
    <property type="entry name" value="RNI-like"/>
    <property type="match status" value="1"/>
</dbReference>
<feature type="domain" description="F-box" evidence="1">
    <location>
        <begin position="59"/>
        <end position="103"/>
    </location>
</feature>
<dbReference type="Pfam" id="PF00646">
    <property type="entry name" value="F-box"/>
    <property type="match status" value="1"/>
</dbReference>
<dbReference type="STRING" id="34508.A0A4U5N6R7"/>
<dbReference type="InterPro" id="IPR001810">
    <property type="entry name" value="F-box_dom"/>
</dbReference>
<sequence length="530" mass="61245">MVVRERRKRKRKTSPLFEARDRCRRPTKSARKIQKSDLSFGSTCEVKIDLTHDEHSIEPISFSDLPPDIQLMIIERLPPRTRVLLETVSRAWQALVRRSWRILEAEIPSTITSSFGIDSITDVHVCGFLAKVGLFLRRIDFYIPSESVGIHVLHSISQRCPCLSELRLVTEVDGRSLSHLLRLYSTYQSSQLKKLKKFSLVYNYSTSIHNGLRHLNRSLSNLHTYRLDITTMPPNVNVLFPISSQLKCYSIHLSRIQNALGGLRPQWIYDFFDYLSGFYSELEDLEISFCHQDKLNEEVMYSLIQDIAQAHDLRRFCLAMRSSNMDPQSIWFGRNALRALHYFKRLEFLSLVAVHVPHDFQKYIPPTVKGLRLSVIQNIGHSMLLSTMNQVPNLQILHLVYGQSTVNDEDQLRTSTVVEILKICQRLKELELNLCEFVDKLEIARFLRDNIHDCMTRNSLDAPVQLVVTLVQANFTRRLINLLRKSLGCCSKFELRSKGHATITVHRVCQRNVAMSRPARPRSLAIAPRP</sequence>
<dbReference type="SMART" id="SM00256">
    <property type="entry name" value="FBOX"/>
    <property type="match status" value="1"/>
</dbReference>
<dbReference type="AlphaFoldDB" id="A0A4U5N6R7"/>
<dbReference type="InterPro" id="IPR032675">
    <property type="entry name" value="LRR_dom_sf"/>
</dbReference>
<evidence type="ECO:0000259" key="1">
    <source>
        <dbReference type="PROSITE" id="PS50181"/>
    </source>
</evidence>
<keyword evidence="3" id="KW-1185">Reference proteome</keyword>
<dbReference type="EMBL" id="AZBU02000005">
    <property type="protein sequence ID" value="TKR78032.1"/>
    <property type="molecule type" value="Genomic_DNA"/>
</dbReference>
<comment type="caution">
    <text evidence="2">The sequence shown here is derived from an EMBL/GenBank/DDBJ whole genome shotgun (WGS) entry which is preliminary data.</text>
</comment>
<evidence type="ECO:0000313" key="3">
    <source>
        <dbReference type="Proteomes" id="UP000298663"/>
    </source>
</evidence>
<gene>
    <name evidence="2" type="ORF">L596_018905</name>
</gene>
<dbReference type="PROSITE" id="PS50181">
    <property type="entry name" value="FBOX"/>
    <property type="match status" value="1"/>
</dbReference>
<proteinExistence type="predicted"/>
<reference evidence="2 3" key="1">
    <citation type="journal article" date="2015" name="Genome Biol.">
        <title>Comparative genomics of Steinernema reveals deeply conserved gene regulatory networks.</title>
        <authorList>
            <person name="Dillman A.R."/>
            <person name="Macchietto M."/>
            <person name="Porter C.F."/>
            <person name="Rogers A."/>
            <person name="Williams B."/>
            <person name="Antoshechkin I."/>
            <person name="Lee M.M."/>
            <person name="Goodwin Z."/>
            <person name="Lu X."/>
            <person name="Lewis E.E."/>
            <person name="Goodrich-Blair H."/>
            <person name="Stock S.P."/>
            <person name="Adams B.J."/>
            <person name="Sternberg P.W."/>
            <person name="Mortazavi A."/>
        </authorList>
    </citation>
    <scope>NUCLEOTIDE SEQUENCE [LARGE SCALE GENOMIC DNA]</scope>
    <source>
        <strain evidence="2 3">ALL</strain>
    </source>
</reference>
<accession>A0A4U5N6R7</accession>